<dbReference type="Pfam" id="PF08670">
    <property type="entry name" value="MEKHLA"/>
    <property type="match status" value="1"/>
</dbReference>
<dbReference type="Proteomes" id="UP001604335">
    <property type="component" value="Unassembled WGS sequence"/>
</dbReference>
<dbReference type="Gene3D" id="3.30.450.20">
    <property type="entry name" value="PAS domain"/>
    <property type="match status" value="1"/>
</dbReference>
<feature type="domain" description="MEKHLA" evidence="1">
    <location>
        <begin position="16"/>
        <end position="157"/>
    </location>
</feature>
<evidence type="ECO:0000313" key="3">
    <source>
        <dbReference type="Proteomes" id="UP001604335"/>
    </source>
</evidence>
<evidence type="ECO:0000259" key="1">
    <source>
        <dbReference type="Pfam" id="PF08670"/>
    </source>
</evidence>
<name>A0ABW7CB76_9CYAN</name>
<gene>
    <name evidence="2" type="ORF">VPK24_07170</name>
</gene>
<proteinExistence type="predicted"/>
<organism evidence="2 3">
    <name type="scientific">Limnothrix redekei LRLZ20PSL1</name>
    <dbReference type="NCBI Taxonomy" id="3112953"/>
    <lineage>
        <taxon>Bacteria</taxon>
        <taxon>Bacillati</taxon>
        <taxon>Cyanobacteriota</taxon>
        <taxon>Cyanophyceae</taxon>
        <taxon>Pseudanabaenales</taxon>
        <taxon>Pseudanabaenaceae</taxon>
        <taxon>Limnothrix</taxon>
    </lineage>
</organism>
<dbReference type="EMBL" id="JAZAQF010000042">
    <property type="protein sequence ID" value="MFG3817415.1"/>
    <property type="molecule type" value="Genomic_DNA"/>
</dbReference>
<dbReference type="SUPFAM" id="SSF55785">
    <property type="entry name" value="PYP-like sensor domain (PAS domain)"/>
    <property type="match status" value="1"/>
</dbReference>
<dbReference type="InterPro" id="IPR013978">
    <property type="entry name" value="MEKHLA"/>
</dbReference>
<dbReference type="RefSeq" id="WP_393011721.1">
    <property type="nucleotide sequence ID" value="NZ_JAZAQF010000042.1"/>
</dbReference>
<accession>A0ABW7CB76</accession>
<evidence type="ECO:0000313" key="2">
    <source>
        <dbReference type="EMBL" id="MFG3817415.1"/>
    </source>
</evidence>
<reference evidence="3" key="1">
    <citation type="journal article" date="2024" name="Algal Res.">
        <title>Biochemical, toxicological and genomic investigation of a high-biomass producing Limnothrix strain isolated from Italian shallow drinking water reservoir.</title>
        <authorList>
            <person name="Simonazzi M."/>
            <person name="Shishido T.K."/>
            <person name="Delbaje E."/>
            <person name="Wahlsten M."/>
            <person name="Fewer D.P."/>
            <person name="Sivonen K."/>
            <person name="Pezzolesi L."/>
            <person name="Pistocchi R."/>
        </authorList>
    </citation>
    <scope>NUCLEOTIDE SEQUENCE [LARGE SCALE GENOMIC DNA]</scope>
    <source>
        <strain evidence="3">LRLZ20PSL1</strain>
    </source>
</reference>
<dbReference type="InterPro" id="IPR035965">
    <property type="entry name" value="PAS-like_dom_sf"/>
</dbReference>
<protein>
    <submittedName>
        <fullName evidence="2">MEKHLA domain-containing protein</fullName>
    </submittedName>
</protein>
<comment type="caution">
    <text evidence="2">The sequence shown here is derived from an EMBL/GenBank/DDBJ whole genome shotgun (WGS) entry which is preliminary data.</text>
</comment>
<keyword evidence="3" id="KW-1185">Reference proteome</keyword>
<sequence>MSDRVIEIWQDPAVVRHVDRLWVSFQQVVGRSLGDLPADLDPIERSRQIFHAPFVVVSHGTEADPIFNYANQRAIELWEFSWDEFVQLPSRLSAEPIAREERAKMLAEAADRGYISNYQGVRISKTGRRFRILDGLIWNLVDEAGQPYGQAATFQEIHCL</sequence>